<reference evidence="8" key="1">
    <citation type="submission" date="2021-01" db="EMBL/GenBank/DDBJ databases">
        <authorList>
            <person name="Corre E."/>
            <person name="Pelletier E."/>
            <person name="Niang G."/>
            <person name="Scheremetjew M."/>
            <person name="Finn R."/>
            <person name="Kale V."/>
            <person name="Holt S."/>
            <person name="Cochrane G."/>
            <person name="Meng A."/>
            <person name="Brown T."/>
            <person name="Cohen L."/>
        </authorList>
    </citation>
    <scope>NUCLEOTIDE SEQUENCE</scope>
    <source>
        <strain evidence="8">CCCM811</strain>
    </source>
</reference>
<gene>
    <name evidence="8" type="ORF">LGLO00237_LOCUS7090</name>
</gene>
<dbReference type="SUPFAM" id="SSF118203">
    <property type="entry name" value="Vacuolar ATP synthase subunit C"/>
    <property type="match status" value="2"/>
</dbReference>
<keyword evidence="6" id="KW-0175">Coiled coil</keyword>
<dbReference type="InterPro" id="IPR004907">
    <property type="entry name" value="ATPase_V1-cplx_csu"/>
</dbReference>
<keyword evidence="2 5" id="KW-0813">Transport</keyword>
<feature type="region of interest" description="Disordered" evidence="7">
    <location>
        <begin position="381"/>
        <end position="400"/>
    </location>
</feature>
<comment type="similarity">
    <text evidence="1 5">Belongs to the V-ATPase C subunit family.</text>
</comment>
<dbReference type="GO" id="GO:0046961">
    <property type="term" value="F:proton-transporting ATPase activity, rotational mechanism"/>
    <property type="evidence" value="ECO:0007669"/>
    <property type="project" value="InterPro"/>
</dbReference>
<dbReference type="AlphaFoldDB" id="A0A7S4DKM6"/>
<dbReference type="GO" id="GO:0000221">
    <property type="term" value="C:vacuolar proton-transporting V-type ATPase, V1 domain"/>
    <property type="evidence" value="ECO:0007669"/>
    <property type="project" value="TreeGrafter"/>
</dbReference>
<evidence type="ECO:0000256" key="7">
    <source>
        <dbReference type="SAM" id="MobiDB-lite"/>
    </source>
</evidence>
<keyword evidence="3 5" id="KW-0375">Hydrogen ion transport</keyword>
<evidence type="ECO:0000256" key="6">
    <source>
        <dbReference type="SAM" id="Coils"/>
    </source>
</evidence>
<feature type="coiled-coil region" evidence="6">
    <location>
        <begin position="128"/>
        <end position="155"/>
    </location>
</feature>
<accession>A0A7S4DKM6</accession>
<organism evidence="8">
    <name type="scientific">Lotharella globosa</name>
    <dbReference type="NCBI Taxonomy" id="91324"/>
    <lineage>
        <taxon>Eukaryota</taxon>
        <taxon>Sar</taxon>
        <taxon>Rhizaria</taxon>
        <taxon>Cercozoa</taxon>
        <taxon>Chlorarachniophyceae</taxon>
        <taxon>Lotharella</taxon>
    </lineage>
</organism>
<evidence type="ECO:0000256" key="1">
    <source>
        <dbReference type="ARBA" id="ARBA00006138"/>
    </source>
</evidence>
<feature type="coiled-coil region" evidence="6">
    <location>
        <begin position="196"/>
        <end position="225"/>
    </location>
</feature>
<protein>
    <recommendedName>
        <fullName evidence="5">V-type proton ATPase subunit C</fullName>
    </recommendedName>
</protein>
<evidence type="ECO:0000256" key="4">
    <source>
        <dbReference type="ARBA" id="ARBA00023065"/>
    </source>
</evidence>
<evidence type="ECO:0000256" key="2">
    <source>
        <dbReference type="ARBA" id="ARBA00022448"/>
    </source>
</evidence>
<dbReference type="PANTHER" id="PTHR10137">
    <property type="entry name" value="V-TYPE PROTON ATPASE SUBUNIT C"/>
    <property type="match status" value="1"/>
</dbReference>
<dbReference type="Gene3D" id="3.30.70.100">
    <property type="match status" value="1"/>
</dbReference>
<evidence type="ECO:0000256" key="3">
    <source>
        <dbReference type="ARBA" id="ARBA00022781"/>
    </source>
</evidence>
<evidence type="ECO:0000313" key="8">
    <source>
        <dbReference type="EMBL" id="CAE0654812.1"/>
    </source>
</evidence>
<evidence type="ECO:0000256" key="5">
    <source>
        <dbReference type="RuleBase" id="RU364010"/>
    </source>
</evidence>
<dbReference type="Gene3D" id="1.20.1460.10">
    <property type="entry name" value="subunit c (vma5p) of the yeast v-atpase, domain 2"/>
    <property type="match status" value="1"/>
</dbReference>
<keyword evidence="4 5" id="KW-0406">Ion transport</keyword>
<dbReference type="CDD" id="cd14785">
    <property type="entry name" value="V-ATPase_C"/>
    <property type="match status" value="1"/>
</dbReference>
<sequence>MAKRYEPYWLVAFPQEYKGASRAGLTRLEDNVKHYAKVVKFDVPGNLKIGTLDSLMALTESLTKVDSMIQSALGKVSQTLEDLLQKQTELGVENMTISRYVETFQWSSLKYKTSSSLQMITNGIEADVKKYEADIRKLVNTHNEVSQTLEAIERTDNGNLLVRPLGPIIKMKEINPTPSLELIFIVVPLKKEQEFLATYETMEEQYKARRAKKEEEEQLLKLEQDRSDIGKGLPELLAHADDDAKRKEMMQGGAVYKHIAQLLRKAQNIVDAGAIFPERKKKAGAESPGPGAASMEAQAKQKLKTDIKTCRGLLAEAIEKKLTPYEHQAPNNSGAKRAVVDVVLTSDEFDIKSARVEACRKMVQAEYDEAKKKIDQHVREEKRALARKSKPDPPYVVPGSAKSLQEDEEYALYEIAILKRFKDEVLKICREKRLTVRAYKYDAQGEKKHHKKKAQLSAEKKKNFNHAQLKCRHLYPEIFIGWMHIKAVRCFAESILRFGLPKKAEDFKAIFPNHIQAALIQPFPGQEQRVRKVLQKLYSSLASEEVTAQLDASETDYSGFGADFYPYVYIPIDLNHA</sequence>
<dbReference type="InterPro" id="IPR036132">
    <property type="entry name" value="Vac_ATP_synth_c_sf"/>
</dbReference>
<comment type="function">
    <text evidence="5">Subunit of the V1 complex of vacuolar(H+)-ATPase (V-ATPase), a multisubunit enzyme composed of a peripheral complex (V1) that hydrolyzes ATP and a membrane integral complex (V0) that translocates protons. V-ATPase is responsible for acidifying and maintaining the pH of intracellular compartments and in some cell types, is targeted to the plasma membrane, where it is responsible for acidifying the extracellular environment. Subunit C is necessary for the assembly of the catalytic sector of the enzyme and is likely to have a specific function in its catalytic activity.</text>
</comment>
<comment type="subunit">
    <text evidence="5">V-ATPase is a heteromultimeric enzyme composed of a peripheral catalytic V1 complex (components A to H) attached to an integral membrane V0 proton pore complex.</text>
</comment>
<dbReference type="EMBL" id="HBIV01009377">
    <property type="protein sequence ID" value="CAE0654812.1"/>
    <property type="molecule type" value="Transcribed_RNA"/>
</dbReference>
<proteinExistence type="inferred from homology"/>
<name>A0A7S4DKM6_9EUKA</name>
<dbReference type="PANTHER" id="PTHR10137:SF0">
    <property type="entry name" value="V-TYPE PROTON ATPASE SUBUNIT C"/>
    <property type="match status" value="1"/>
</dbReference>
<dbReference type="Pfam" id="PF03223">
    <property type="entry name" value="V-ATPase_C"/>
    <property type="match status" value="2"/>
</dbReference>